<dbReference type="STRING" id="1173061.A0A0J9X8A5"/>
<accession>A0A0J9X8A5</accession>
<dbReference type="PROSITE" id="PS50082">
    <property type="entry name" value="WD_REPEATS_2"/>
    <property type="match status" value="3"/>
</dbReference>
<evidence type="ECO:0000256" key="1">
    <source>
        <dbReference type="ARBA" id="ARBA00022574"/>
    </source>
</evidence>
<dbReference type="GO" id="GO:1904263">
    <property type="term" value="P:positive regulation of TORC1 signaling"/>
    <property type="evidence" value="ECO:0007669"/>
    <property type="project" value="TreeGrafter"/>
</dbReference>
<feature type="region of interest" description="Disordered" evidence="5">
    <location>
        <begin position="362"/>
        <end position="395"/>
    </location>
</feature>
<dbReference type="PANTHER" id="PTHR46170:SF1">
    <property type="entry name" value="GATOR COMPLEX PROTEIN WDR59"/>
    <property type="match status" value="1"/>
</dbReference>
<organism evidence="7 8">
    <name type="scientific">Geotrichum candidum</name>
    <name type="common">Oospora lactis</name>
    <name type="synonym">Dipodascus geotrichum</name>
    <dbReference type="NCBI Taxonomy" id="1173061"/>
    <lineage>
        <taxon>Eukaryota</taxon>
        <taxon>Fungi</taxon>
        <taxon>Dikarya</taxon>
        <taxon>Ascomycota</taxon>
        <taxon>Saccharomycotina</taxon>
        <taxon>Dipodascomycetes</taxon>
        <taxon>Dipodascales</taxon>
        <taxon>Dipodascaceae</taxon>
        <taxon>Geotrichum</taxon>
    </lineage>
</organism>
<proteinExistence type="inferred from homology"/>
<dbReference type="GO" id="GO:0035859">
    <property type="term" value="C:Seh1-associated complex"/>
    <property type="evidence" value="ECO:0007669"/>
    <property type="project" value="TreeGrafter"/>
</dbReference>
<feature type="compositionally biased region" description="Acidic residues" evidence="5">
    <location>
        <begin position="688"/>
        <end position="703"/>
    </location>
</feature>
<reference evidence="7" key="1">
    <citation type="submission" date="2014-03" db="EMBL/GenBank/DDBJ databases">
        <authorList>
            <person name="Casaregola S."/>
        </authorList>
    </citation>
    <scope>NUCLEOTIDE SEQUENCE [LARGE SCALE GENOMIC DNA]</scope>
    <source>
        <strain evidence="7">CLIB 918</strain>
    </source>
</reference>
<keyword evidence="8" id="KW-1185">Reference proteome</keyword>
<dbReference type="InterPro" id="IPR019775">
    <property type="entry name" value="WD40_repeat_CS"/>
</dbReference>
<evidence type="ECO:0000259" key="6">
    <source>
        <dbReference type="PROSITE" id="PS50908"/>
    </source>
</evidence>
<evidence type="ECO:0000256" key="4">
    <source>
        <dbReference type="PROSITE-ProRule" id="PRU00221"/>
    </source>
</evidence>
<protein>
    <submittedName>
        <fullName evidence="7">Similar to Saccharomyces cerevisiae YDR128W MTC5 Subunit of the SEA (Seh1-associated) complex, a coatomer-related complex that associates dynamically with the vacuole</fullName>
    </submittedName>
</protein>
<sequence length="903" mass="101399">MKSPLADATESTFWTPASINVRYGAGAMSISPSGRDVVLASRSGLYIIDLDNPYNFPRVLHHLTSWEVADVQWSPHASQPSWVVSTSNQKAMLWDLSAPPSKAIRNVIHGHTRAITDINFHSKNAKFLATSSIDSYIHCWDLNNTQKPAISFAEFFSGANQVKWSRKNEYILASSHDSRVLIWDTRKNSIPVTTIKAHPLKVNGLDFSRTNPTELMTCSNDGTVKIWNFERNTELPSHTIKTDFPVGRARFTPFGNGALIMPSRGGYNTVSLVDIRDKENSENFKPVYQFKAHTKPVREFVWRTRGGDNENFENRQFQLVTWSEDKDLRLWPVDQSTLEKVGYKKGAPITVPMTRRGAKYETYHAEPSEVKPLGSLDRNHFRTKKPARGSYGSSPSALRSYLNTGVMGNRAKPGIASAFMTRAGNRSNGETDDDKWNSPLQWISGVRIGPSALSDSGPTGSKKLPQYEEYKNLGEEVTFVGHQFPQINFSNISLKTREITVELNGSPNGFENELVFLRVNIKFPFDYPAHPPVFLIQENYKLTLENIREIGVELNVFAEKLAKHNKYCLEPCLRILLGEKLSPLDYLKDEALDLDLNPGTPPESLIGSSSSSVNNFFSSDDENAPSKIMNAPEPKGCGAYWSKSGYLVCFFMPKKDLSDRFFTGDTNGDDATNLLHTSKLFTGSNTNSEDDSNGFSSESEDSDDTVAVRWPVRDIFISNVRVKSIGNGAGPLSNTSRPVKPREEKPKNLIKILDFRHLIPARRELAAEYEILGSDPRQLCQHNAEVAAKYDCREVADCWKLIEMILTTHVSLVDSIKTFEKNGEQSEIANLAVKGAFQWGNHPFGRKWLVDQLFDYFEKLQNPQMLANMSCIFTLGTITPHPLTISLPTNDVFFFSKINLTIF</sequence>
<feature type="repeat" description="WD" evidence="4">
    <location>
        <begin position="195"/>
        <end position="237"/>
    </location>
</feature>
<dbReference type="EMBL" id="CCBN010000005">
    <property type="protein sequence ID" value="CDO53649.1"/>
    <property type="molecule type" value="Genomic_DNA"/>
</dbReference>
<dbReference type="InterPro" id="IPR006575">
    <property type="entry name" value="RWD_dom"/>
</dbReference>
<gene>
    <name evidence="7" type="ORF">BN980_GECA05s04993g</name>
</gene>
<dbReference type="GO" id="GO:0005774">
    <property type="term" value="C:vacuolar membrane"/>
    <property type="evidence" value="ECO:0007669"/>
    <property type="project" value="TreeGrafter"/>
</dbReference>
<dbReference type="PROSITE" id="PS00678">
    <property type="entry name" value="WD_REPEATS_1"/>
    <property type="match status" value="2"/>
</dbReference>
<name>A0A0J9X8A5_GEOCN</name>
<evidence type="ECO:0000313" key="7">
    <source>
        <dbReference type="EMBL" id="CDO53649.1"/>
    </source>
</evidence>
<evidence type="ECO:0000256" key="2">
    <source>
        <dbReference type="ARBA" id="ARBA00022737"/>
    </source>
</evidence>
<dbReference type="InterPro" id="IPR001680">
    <property type="entry name" value="WD40_rpt"/>
</dbReference>
<feature type="domain" description="RWD" evidence="6">
    <location>
        <begin position="475"/>
        <end position="583"/>
    </location>
</feature>
<dbReference type="Pfam" id="PF00400">
    <property type="entry name" value="WD40"/>
    <property type="match status" value="3"/>
</dbReference>
<dbReference type="GO" id="GO:0034198">
    <property type="term" value="P:cellular response to amino acid starvation"/>
    <property type="evidence" value="ECO:0007669"/>
    <property type="project" value="TreeGrafter"/>
</dbReference>
<dbReference type="OrthoDB" id="311712at2759"/>
<dbReference type="Gene3D" id="2.130.10.10">
    <property type="entry name" value="YVTN repeat-like/Quinoprotein amine dehydrogenase"/>
    <property type="match status" value="1"/>
</dbReference>
<dbReference type="InterPro" id="IPR036322">
    <property type="entry name" value="WD40_repeat_dom_sf"/>
</dbReference>
<dbReference type="InterPro" id="IPR015943">
    <property type="entry name" value="WD40/YVTN_repeat-like_dom_sf"/>
</dbReference>
<dbReference type="SUPFAM" id="SSF50978">
    <property type="entry name" value="WD40 repeat-like"/>
    <property type="match status" value="1"/>
</dbReference>
<keyword evidence="2" id="KW-0677">Repeat</keyword>
<dbReference type="SMART" id="SM00320">
    <property type="entry name" value="WD40"/>
    <property type="match status" value="5"/>
</dbReference>
<dbReference type="PROSITE" id="PS50908">
    <property type="entry name" value="RWD"/>
    <property type="match status" value="1"/>
</dbReference>
<feature type="repeat" description="WD" evidence="4">
    <location>
        <begin position="162"/>
        <end position="193"/>
    </location>
</feature>
<dbReference type="SMART" id="SM00591">
    <property type="entry name" value="RWD"/>
    <property type="match status" value="1"/>
</dbReference>
<dbReference type="PROSITE" id="PS50294">
    <property type="entry name" value="WD_REPEATS_REGION"/>
    <property type="match status" value="2"/>
</dbReference>
<evidence type="ECO:0000313" key="8">
    <source>
        <dbReference type="Proteomes" id="UP000242525"/>
    </source>
</evidence>
<evidence type="ECO:0000256" key="3">
    <source>
        <dbReference type="ARBA" id="ARBA00038452"/>
    </source>
</evidence>
<keyword evidence="1 4" id="KW-0853">WD repeat</keyword>
<dbReference type="PANTHER" id="PTHR46170">
    <property type="entry name" value="GATOR COMPLEX PROTEIN WDR59"/>
    <property type="match status" value="1"/>
</dbReference>
<evidence type="ECO:0000256" key="5">
    <source>
        <dbReference type="SAM" id="MobiDB-lite"/>
    </source>
</evidence>
<dbReference type="InterPro" id="IPR049567">
    <property type="entry name" value="WDR59-like"/>
</dbReference>
<dbReference type="GO" id="GO:0035591">
    <property type="term" value="F:signaling adaptor activity"/>
    <property type="evidence" value="ECO:0007669"/>
    <property type="project" value="TreeGrafter"/>
</dbReference>
<comment type="caution">
    <text evidence="7">The sequence shown here is derived from an EMBL/GenBank/DDBJ whole genome shotgun (WGS) entry which is preliminary data.</text>
</comment>
<dbReference type="Pfam" id="PF05773">
    <property type="entry name" value="RWD"/>
    <property type="match status" value="1"/>
</dbReference>
<dbReference type="AlphaFoldDB" id="A0A0J9X8A5"/>
<comment type="similarity">
    <text evidence="3">Belongs to the WD repeat WDR59 family.</text>
</comment>
<feature type="region of interest" description="Disordered" evidence="5">
    <location>
        <begin position="680"/>
        <end position="703"/>
    </location>
</feature>
<feature type="repeat" description="WD" evidence="4">
    <location>
        <begin position="108"/>
        <end position="150"/>
    </location>
</feature>
<dbReference type="Proteomes" id="UP000242525">
    <property type="component" value="Unassembled WGS sequence"/>
</dbReference>